<feature type="domain" description="EGF-like" evidence="9">
    <location>
        <begin position="284"/>
        <end position="324"/>
    </location>
</feature>
<dbReference type="Pfam" id="PF07714">
    <property type="entry name" value="PK_Tyr_Ser-Thr"/>
    <property type="match status" value="1"/>
</dbReference>
<dbReference type="CDD" id="cd00054">
    <property type="entry name" value="EGF_CA"/>
    <property type="match status" value="1"/>
</dbReference>
<dbReference type="GO" id="GO:0030247">
    <property type="term" value="F:polysaccharide binding"/>
    <property type="evidence" value="ECO:0007669"/>
    <property type="project" value="InterPro"/>
</dbReference>
<dbReference type="EMBL" id="JAUHHV010000001">
    <property type="protein sequence ID" value="KAK1435470.1"/>
    <property type="molecule type" value="Genomic_DNA"/>
</dbReference>
<dbReference type="SMART" id="SM00181">
    <property type="entry name" value="EGF"/>
    <property type="match status" value="2"/>
</dbReference>
<protein>
    <recommendedName>
        <fullName evidence="9">EGF-like domain-containing protein</fullName>
    </recommendedName>
</protein>
<proteinExistence type="predicted"/>
<accession>A0AAD8L4L2</accession>
<keyword evidence="11" id="KW-1185">Reference proteome</keyword>
<evidence type="ECO:0000313" key="11">
    <source>
        <dbReference type="Proteomes" id="UP001229421"/>
    </source>
</evidence>
<comment type="caution">
    <text evidence="10">The sequence shown here is derived from an EMBL/GenBank/DDBJ whole genome shotgun (WGS) entry which is preliminary data.</text>
</comment>
<dbReference type="InterPro" id="IPR025287">
    <property type="entry name" value="WAK_GUB"/>
</dbReference>
<evidence type="ECO:0000256" key="2">
    <source>
        <dbReference type="ARBA" id="ARBA00022536"/>
    </source>
</evidence>
<comment type="subcellular location">
    <subcellularLocation>
        <location evidence="1">Membrane</location>
        <topology evidence="1">Single-pass membrane protein</topology>
    </subcellularLocation>
</comment>
<dbReference type="PROSITE" id="PS01187">
    <property type="entry name" value="EGF_CA"/>
    <property type="match status" value="1"/>
</dbReference>
<keyword evidence="5" id="KW-1015">Disulfide bond</keyword>
<keyword evidence="3 8" id="KW-0732">Signal</keyword>
<keyword evidence="2 6" id="KW-0245">EGF-like domain</keyword>
<dbReference type="GO" id="GO:0004672">
    <property type="term" value="F:protein kinase activity"/>
    <property type="evidence" value="ECO:0007669"/>
    <property type="project" value="InterPro"/>
</dbReference>
<dbReference type="InterPro" id="IPR000742">
    <property type="entry name" value="EGF"/>
</dbReference>
<evidence type="ECO:0000256" key="5">
    <source>
        <dbReference type="ARBA" id="ARBA00023157"/>
    </source>
</evidence>
<evidence type="ECO:0000256" key="7">
    <source>
        <dbReference type="SAM" id="Phobius"/>
    </source>
</evidence>
<dbReference type="FunFam" id="2.10.25.10:FF:000038">
    <property type="entry name" value="Fibrillin 2"/>
    <property type="match status" value="1"/>
</dbReference>
<dbReference type="InterPro" id="IPR001881">
    <property type="entry name" value="EGF-like_Ca-bd_dom"/>
</dbReference>
<dbReference type="PANTHER" id="PTHR33491">
    <property type="entry name" value="OSJNBA0016N04.9 PROTEIN"/>
    <property type="match status" value="1"/>
</dbReference>
<dbReference type="Gene3D" id="1.10.510.10">
    <property type="entry name" value="Transferase(Phosphotransferase) domain 1"/>
    <property type="match status" value="1"/>
</dbReference>
<comment type="caution">
    <text evidence="6">Lacks conserved residue(s) required for the propagation of feature annotation.</text>
</comment>
<evidence type="ECO:0000313" key="10">
    <source>
        <dbReference type="EMBL" id="KAK1435470.1"/>
    </source>
</evidence>
<dbReference type="GO" id="GO:0016020">
    <property type="term" value="C:membrane"/>
    <property type="evidence" value="ECO:0007669"/>
    <property type="project" value="UniProtKB-SubCell"/>
</dbReference>
<evidence type="ECO:0000256" key="1">
    <source>
        <dbReference type="ARBA" id="ARBA00004167"/>
    </source>
</evidence>
<dbReference type="InterPro" id="IPR049883">
    <property type="entry name" value="NOTCH1_EGF-like"/>
</dbReference>
<dbReference type="SMART" id="SM00179">
    <property type="entry name" value="EGF_CA"/>
    <property type="match status" value="1"/>
</dbReference>
<dbReference type="SUPFAM" id="SSF56112">
    <property type="entry name" value="Protein kinase-like (PK-like)"/>
    <property type="match status" value="1"/>
</dbReference>
<dbReference type="InterPro" id="IPR018097">
    <property type="entry name" value="EGF_Ca-bd_CS"/>
</dbReference>
<dbReference type="Proteomes" id="UP001229421">
    <property type="component" value="Unassembled WGS sequence"/>
</dbReference>
<dbReference type="AlphaFoldDB" id="A0AAD8L4L2"/>
<dbReference type="Gene3D" id="2.10.25.10">
    <property type="entry name" value="Laminin"/>
    <property type="match status" value="1"/>
</dbReference>
<evidence type="ECO:0000256" key="6">
    <source>
        <dbReference type="PROSITE-ProRule" id="PRU00076"/>
    </source>
</evidence>
<evidence type="ECO:0000256" key="8">
    <source>
        <dbReference type="SAM" id="SignalP"/>
    </source>
</evidence>
<gene>
    <name evidence="10" type="ORF">QVD17_01234</name>
</gene>
<dbReference type="InterPro" id="IPR001245">
    <property type="entry name" value="Ser-Thr/Tyr_kinase_cat_dom"/>
</dbReference>
<keyword evidence="7" id="KW-1133">Transmembrane helix</keyword>
<dbReference type="PROSITE" id="PS50026">
    <property type="entry name" value="EGF_3"/>
    <property type="match status" value="1"/>
</dbReference>
<dbReference type="SUPFAM" id="SSF57196">
    <property type="entry name" value="EGF/Laminin"/>
    <property type="match status" value="1"/>
</dbReference>
<dbReference type="Pfam" id="PF13947">
    <property type="entry name" value="GUB_WAK_bind"/>
    <property type="match status" value="1"/>
</dbReference>
<evidence type="ECO:0000259" key="9">
    <source>
        <dbReference type="PROSITE" id="PS50026"/>
    </source>
</evidence>
<keyword evidence="4" id="KW-0677">Repeat</keyword>
<evidence type="ECO:0000256" key="4">
    <source>
        <dbReference type="ARBA" id="ARBA00022737"/>
    </source>
</evidence>
<keyword evidence="7" id="KW-0812">Transmembrane</keyword>
<dbReference type="InterPro" id="IPR000152">
    <property type="entry name" value="EGF-type_Asp/Asn_hydroxyl_site"/>
</dbReference>
<dbReference type="PROSITE" id="PS00010">
    <property type="entry name" value="ASX_HYDROXYL"/>
    <property type="match status" value="1"/>
</dbReference>
<dbReference type="GO" id="GO:0005509">
    <property type="term" value="F:calcium ion binding"/>
    <property type="evidence" value="ECO:0007669"/>
    <property type="project" value="InterPro"/>
</dbReference>
<feature type="transmembrane region" description="Helical" evidence="7">
    <location>
        <begin position="325"/>
        <end position="348"/>
    </location>
</feature>
<feature type="signal peptide" evidence="8">
    <location>
        <begin position="1"/>
        <end position="24"/>
    </location>
</feature>
<reference evidence="10" key="1">
    <citation type="journal article" date="2023" name="bioRxiv">
        <title>Improved chromosome-level genome assembly for marigold (Tagetes erecta).</title>
        <authorList>
            <person name="Jiang F."/>
            <person name="Yuan L."/>
            <person name="Wang S."/>
            <person name="Wang H."/>
            <person name="Xu D."/>
            <person name="Wang A."/>
            <person name="Fan W."/>
        </authorList>
    </citation>
    <scope>NUCLEOTIDE SEQUENCE</scope>
    <source>
        <strain evidence="10">WSJ</strain>
        <tissue evidence="10">Leaf</tissue>
    </source>
</reference>
<organism evidence="10 11">
    <name type="scientific">Tagetes erecta</name>
    <name type="common">African marigold</name>
    <dbReference type="NCBI Taxonomy" id="13708"/>
    <lineage>
        <taxon>Eukaryota</taxon>
        <taxon>Viridiplantae</taxon>
        <taxon>Streptophyta</taxon>
        <taxon>Embryophyta</taxon>
        <taxon>Tracheophyta</taxon>
        <taxon>Spermatophyta</taxon>
        <taxon>Magnoliopsida</taxon>
        <taxon>eudicotyledons</taxon>
        <taxon>Gunneridae</taxon>
        <taxon>Pentapetalae</taxon>
        <taxon>asterids</taxon>
        <taxon>campanulids</taxon>
        <taxon>Asterales</taxon>
        <taxon>Asteraceae</taxon>
        <taxon>Asteroideae</taxon>
        <taxon>Heliantheae alliance</taxon>
        <taxon>Tageteae</taxon>
        <taxon>Tagetes</taxon>
    </lineage>
</organism>
<evidence type="ECO:0000256" key="3">
    <source>
        <dbReference type="ARBA" id="ARBA00022729"/>
    </source>
</evidence>
<feature type="chain" id="PRO_5042073645" description="EGF-like domain-containing protein" evidence="8">
    <location>
        <begin position="25"/>
        <end position="518"/>
    </location>
</feature>
<dbReference type="Pfam" id="PF07645">
    <property type="entry name" value="EGF_CA"/>
    <property type="match status" value="1"/>
</dbReference>
<dbReference type="InterPro" id="IPR011009">
    <property type="entry name" value="Kinase-like_dom_sf"/>
</dbReference>
<keyword evidence="7" id="KW-0472">Membrane</keyword>
<sequence length="518" mass="58380">MRMQLKLLMYFTILIAIRSRTIDAQSLPGCPDKCGIVTIPYPFGTIEGCYLSEVYQVNCTKLQIWNTSFKLLDISLNDHTLRGSLPMAYRCHHKNSKPTSREPRIKLSRFPILGKVNLLTTVGCDARANMKVIDSEDYITGCLSMTGCNMLTKGLCFGMGCSQVPVPYELTSFRIHTQRNTNTSSGNWGFNKCTYGFIVEKDRYMFLETDLDNMLNRSFPVVFGWSVGNTSCEEAQKNGGSYVCKENSVCIDSTDHFIQGYQGYRCTCSQGYQGNPYIPNGCQDINECEGSEHHCIHRCVNTNGSYKCTCPFGQHGDGRKNGCSYSLWFILALATASVVLSLILYGGLKQRQTMKSRERFFKKNGGLILQKLLFESKQSSQTAKIFSAGILEKATRILTEKSDVYSFGMVLVELLTGRKVYSHDGTESELGLAIYFVSSFERGSLIEVLDAKVKEDGVDDRIKKIAKLAKECVELEGKKRPNMRRVKDELKQINESYLKSSLISNKVNYADHDQLFFF</sequence>
<name>A0AAD8L4L2_TARER</name>